<dbReference type="OrthoDB" id="8523426at2"/>
<dbReference type="Gene3D" id="3.20.20.70">
    <property type="entry name" value="Aldolase class I"/>
    <property type="match status" value="1"/>
</dbReference>
<keyword evidence="1" id="KW-0285">Flavoprotein</keyword>
<keyword evidence="2" id="KW-0560">Oxidoreductase</keyword>
<dbReference type="InterPro" id="IPR051799">
    <property type="entry name" value="NADH_flavin_oxidoreductase"/>
</dbReference>
<gene>
    <name evidence="4" type="ORF">SAMN05216296_2948</name>
</gene>
<dbReference type="STRING" id="364197.SAMN05216296_2948"/>
<evidence type="ECO:0000259" key="3">
    <source>
        <dbReference type="Pfam" id="PF00724"/>
    </source>
</evidence>
<proteinExistence type="predicted"/>
<dbReference type="Proteomes" id="UP000243232">
    <property type="component" value="Chromosome I"/>
</dbReference>
<dbReference type="GO" id="GO:0010181">
    <property type="term" value="F:FMN binding"/>
    <property type="evidence" value="ECO:0007669"/>
    <property type="project" value="InterPro"/>
</dbReference>
<protein>
    <submittedName>
        <fullName evidence="4">2,4-dienoyl-CoA reductase</fullName>
    </submittedName>
</protein>
<evidence type="ECO:0000313" key="5">
    <source>
        <dbReference type="Proteomes" id="UP000243232"/>
    </source>
</evidence>
<dbReference type="RefSeq" id="WP_090196915.1">
    <property type="nucleotide sequence ID" value="NZ_LT629785.1"/>
</dbReference>
<name>A0A1H2HEQ0_9PSED</name>
<dbReference type="SUPFAM" id="SSF51395">
    <property type="entry name" value="FMN-linked oxidoreductases"/>
    <property type="match status" value="1"/>
</dbReference>
<dbReference type="AlphaFoldDB" id="A0A1H2HEQ0"/>
<feature type="domain" description="NADH:flavin oxidoreductase/NADH oxidase N-terminal" evidence="3">
    <location>
        <begin position="18"/>
        <end position="351"/>
    </location>
</feature>
<keyword evidence="5" id="KW-1185">Reference proteome</keyword>
<dbReference type="GO" id="GO:0016491">
    <property type="term" value="F:oxidoreductase activity"/>
    <property type="evidence" value="ECO:0007669"/>
    <property type="project" value="UniProtKB-KW"/>
</dbReference>
<dbReference type="PANTHER" id="PTHR43656:SF2">
    <property type="entry name" value="BINDING OXIDOREDUCTASE, PUTATIVE (AFU_ORTHOLOGUE AFUA_2G08260)-RELATED"/>
    <property type="match status" value="1"/>
</dbReference>
<dbReference type="Pfam" id="PF00724">
    <property type="entry name" value="Oxidored_FMN"/>
    <property type="match status" value="1"/>
</dbReference>
<organism evidence="4 5">
    <name type="scientific">Pseudomonas pohangensis</name>
    <dbReference type="NCBI Taxonomy" id="364197"/>
    <lineage>
        <taxon>Bacteria</taxon>
        <taxon>Pseudomonadati</taxon>
        <taxon>Pseudomonadota</taxon>
        <taxon>Gammaproteobacteria</taxon>
        <taxon>Pseudomonadales</taxon>
        <taxon>Pseudomonadaceae</taxon>
        <taxon>Pseudomonas</taxon>
    </lineage>
</organism>
<evidence type="ECO:0000313" key="4">
    <source>
        <dbReference type="EMBL" id="SDU30209.1"/>
    </source>
</evidence>
<evidence type="ECO:0000256" key="1">
    <source>
        <dbReference type="ARBA" id="ARBA00022630"/>
    </source>
</evidence>
<dbReference type="EMBL" id="LT629785">
    <property type="protein sequence ID" value="SDU30209.1"/>
    <property type="molecule type" value="Genomic_DNA"/>
</dbReference>
<dbReference type="InterPro" id="IPR001155">
    <property type="entry name" value="OxRdtase_FMN_N"/>
</dbReference>
<evidence type="ECO:0000256" key="2">
    <source>
        <dbReference type="ARBA" id="ARBA00023002"/>
    </source>
</evidence>
<dbReference type="InterPro" id="IPR013785">
    <property type="entry name" value="Aldolase_TIM"/>
</dbReference>
<sequence>MSTEINILSQSVQLPNGSTLPNRMAKAAMTEGLADARGYPSAALEKLYAAWGKGGCGLLITGNVLVDRHHLERPGNVVIDRTPDADMHAALQRWATAAKAGGAKLWMQISHAGRQTSAIVNPHPKAPSAIALALPGKQFGTPVAMSEGDIQETIQRFAQAAAAAQAAGFDGVQIHAAHGYLLSAFLSPRANQRTDRWGGSLENRARMLLEVLKAVRQRTGAAFTIAVKLNSADFQKGGFNFSDSTQVAQWLTEGGIDLIEISGGNYEQPRMMDMEGLEKADTSALPASTAAREAYFVDFAIEMQRKVSVPLMVTGGFRSATAMVSAVKEAGVAVIGLGRPLCVETQCVNQLLSGERQTLDRWERQLQLGPGWLGPHSPSGLIKMLNGFGATYWYYQQFRHFGRGEPADLQLGVFTALLRELKDQKRWMAAARFPE</sequence>
<accession>A0A1H2HEQ0</accession>
<reference evidence="5" key="1">
    <citation type="submission" date="2016-10" db="EMBL/GenBank/DDBJ databases">
        <authorList>
            <person name="Varghese N."/>
            <person name="Submissions S."/>
        </authorList>
    </citation>
    <scope>NUCLEOTIDE SEQUENCE [LARGE SCALE GENOMIC DNA]</scope>
    <source>
        <strain evidence="5">DSM 17875</strain>
    </source>
</reference>
<dbReference type="PANTHER" id="PTHR43656">
    <property type="entry name" value="BINDING OXIDOREDUCTASE, PUTATIVE (AFU_ORTHOLOGUE AFUA_2G08260)-RELATED"/>
    <property type="match status" value="1"/>
</dbReference>
<dbReference type="CDD" id="cd04733">
    <property type="entry name" value="OYE_like_2_FMN"/>
    <property type="match status" value="1"/>
</dbReference>